<reference evidence="2" key="1">
    <citation type="journal article" date="2019" name="Int. J. Syst. Evol. Microbiol.">
        <title>The Global Catalogue of Microorganisms (GCM) 10K type strain sequencing project: providing services to taxonomists for standard genome sequencing and annotation.</title>
        <authorList>
            <consortium name="The Broad Institute Genomics Platform"/>
            <consortium name="The Broad Institute Genome Sequencing Center for Infectious Disease"/>
            <person name="Wu L."/>
            <person name="Ma J."/>
        </authorList>
    </citation>
    <scope>NUCLEOTIDE SEQUENCE [LARGE SCALE GENOMIC DNA]</scope>
    <source>
        <strain evidence="2">CGMCC 4.7289</strain>
    </source>
</reference>
<gene>
    <name evidence="1" type="ORF">ACFOZ4_18835</name>
</gene>
<sequence length="54" mass="5349">MAAYVVFTLLAVVANGCSAVLHGTRPGAAVLDDAARCLSLGGLAVSGLSRRGGY</sequence>
<organism evidence="1 2">
    <name type="scientific">Hamadaea flava</name>
    <dbReference type="NCBI Taxonomy" id="1742688"/>
    <lineage>
        <taxon>Bacteria</taxon>
        <taxon>Bacillati</taxon>
        <taxon>Actinomycetota</taxon>
        <taxon>Actinomycetes</taxon>
        <taxon>Micromonosporales</taxon>
        <taxon>Micromonosporaceae</taxon>
        <taxon>Hamadaea</taxon>
    </lineage>
</organism>
<evidence type="ECO:0000313" key="2">
    <source>
        <dbReference type="Proteomes" id="UP001595816"/>
    </source>
</evidence>
<evidence type="ECO:0000313" key="1">
    <source>
        <dbReference type="EMBL" id="MFC4132670.1"/>
    </source>
</evidence>
<keyword evidence="2" id="KW-1185">Reference proteome</keyword>
<name>A0ABV8LPI9_9ACTN</name>
<dbReference type="EMBL" id="JBHSAY010000009">
    <property type="protein sequence ID" value="MFC4132670.1"/>
    <property type="molecule type" value="Genomic_DNA"/>
</dbReference>
<comment type="caution">
    <text evidence="1">The sequence shown here is derived from an EMBL/GenBank/DDBJ whole genome shotgun (WGS) entry which is preliminary data.</text>
</comment>
<protein>
    <recommendedName>
        <fullName evidence="3">Lipoprotein</fullName>
    </recommendedName>
</protein>
<accession>A0ABV8LPI9</accession>
<proteinExistence type="predicted"/>
<evidence type="ECO:0008006" key="3">
    <source>
        <dbReference type="Google" id="ProtNLM"/>
    </source>
</evidence>
<dbReference type="Proteomes" id="UP001595816">
    <property type="component" value="Unassembled WGS sequence"/>
</dbReference>